<evidence type="ECO:0000313" key="2">
    <source>
        <dbReference type="Proteomes" id="UP000241769"/>
    </source>
</evidence>
<sequence>MSEGEPLEHSPLSVVLQWIDDMWSQEIENSSRRNESSIIKPETSIEPFKLLQPLKIKQRKSYEGDSRFLLPKPVIVLDRSSPLTEDLVRCTVTVKLLDETGTVLDSDEQKHLVSPNGEEVVLYIPHCRTPPISLKLSRKIDFEKLCLGFFVEYVNKEGEVNYVCLRSNTFDLVRDRVSRRKQASLEPIENVNMT</sequence>
<proteinExistence type="predicted"/>
<dbReference type="AlphaFoldDB" id="A0A2P6NAR7"/>
<reference evidence="1 2" key="1">
    <citation type="journal article" date="2018" name="Genome Biol. Evol.">
        <title>Multiple Roots of Fruiting Body Formation in Amoebozoa.</title>
        <authorList>
            <person name="Hillmann F."/>
            <person name="Forbes G."/>
            <person name="Novohradska S."/>
            <person name="Ferling I."/>
            <person name="Riege K."/>
            <person name="Groth M."/>
            <person name="Westermann M."/>
            <person name="Marz M."/>
            <person name="Spaller T."/>
            <person name="Winckler T."/>
            <person name="Schaap P."/>
            <person name="Glockner G."/>
        </authorList>
    </citation>
    <scope>NUCLEOTIDE SEQUENCE [LARGE SCALE GENOMIC DNA]</scope>
    <source>
        <strain evidence="1 2">Jena</strain>
    </source>
</reference>
<dbReference type="Proteomes" id="UP000241769">
    <property type="component" value="Unassembled WGS sequence"/>
</dbReference>
<keyword evidence="2" id="KW-1185">Reference proteome</keyword>
<organism evidence="1 2">
    <name type="scientific">Planoprotostelium fungivorum</name>
    <dbReference type="NCBI Taxonomy" id="1890364"/>
    <lineage>
        <taxon>Eukaryota</taxon>
        <taxon>Amoebozoa</taxon>
        <taxon>Evosea</taxon>
        <taxon>Variosea</taxon>
        <taxon>Cavosteliida</taxon>
        <taxon>Cavosteliaceae</taxon>
        <taxon>Planoprotostelium</taxon>
    </lineage>
</organism>
<evidence type="ECO:0000313" key="1">
    <source>
        <dbReference type="EMBL" id="PRP81047.1"/>
    </source>
</evidence>
<protein>
    <submittedName>
        <fullName evidence="1">Uncharacterized protein</fullName>
    </submittedName>
</protein>
<gene>
    <name evidence="1" type="ORF">PROFUN_11125</name>
</gene>
<accession>A0A2P6NAR7</accession>
<name>A0A2P6NAR7_9EUKA</name>
<comment type="caution">
    <text evidence="1">The sequence shown here is derived from an EMBL/GenBank/DDBJ whole genome shotgun (WGS) entry which is preliminary data.</text>
</comment>
<dbReference type="InParanoid" id="A0A2P6NAR7"/>
<dbReference type="EMBL" id="MDYQ01000131">
    <property type="protein sequence ID" value="PRP81047.1"/>
    <property type="molecule type" value="Genomic_DNA"/>
</dbReference>